<evidence type="ECO:0000313" key="2">
    <source>
        <dbReference type="Proteomes" id="UP000595437"/>
    </source>
</evidence>
<accession>A0A7T8KD59</accession>
<name>A0A7T8KD59_CALRO</name>
<keyword evidence="2" id="KW-1185">Reference proteome</keyword>
<evidence type="ECO:0000313" key="1">
    <source>
        <dbReference type="EMBL" id="QQP53693.1"/>
    </source>
</evidence>
<reference evidence="2" key="1">
    <citation type="submission" date="2021-01" db="EMBL/GenBank/DDBJ databases">
        <title>Caligus Genome Assembly.</title>
        <authorList>
            <person name="Gallardo-Escarate C."/>
        </authorList>
    </citation>
    <scope>NUCLEOTIDE SEQUENCE [LARGE SCALE GENOMIC DNA]</scope>
</reference>
<dbReference type="Proteomes" id="UP000595437">
    <property type="component" value="Chromosome 4"/>
</dbReference>
<dbReference type="AlphaFoldDB" id="A0A7T8KD59"/>
<sequence length="62" mass="7408">MINSFKRGDEGKAVEWFKQFGEVLRHYPKKNPLDKDAEKKYGSYKDIWRDGDYIVEIIAIRD</sequence>
<dbReference type="EMBL" id="CP045893">
    <property type="protein sequence ID" value="QQP53693.1"/>
    <property type="molecule type" value="Genomic_DNA"/>
</dbReference>
<organism evidence="1 2">
    <name type="scientific">Caligus rogercresseyi</name>
    <name type="common">Sea louse</name>
    <dbReference type="NCBI Taxonomy" id="217165"/>
    <lineage>
        <taxon>Eukaryota</taxon>
        <taxon>Metazoa</taxon>
        <taxon>Ecdysozoa</taxon>
        <taxon>Arthropoda</taxon>
        <taxon>Crustacea</taxon>
        <taxon>Multicrustacea</taxon>
        <taxon>Hexanauplia</taxon>
        <taxon>Copepoda</taxon>
        <taxon>Siphonostomatoida</taxon>
        <taxon>Caligidae</taxon>
        <taxon>Caligus</taxon>
    </lineage>
</organism>
<protein>
    <submittedName>
        <fullName evidence="1">Uncharacterized protein</fullName>
    </submittedName>
</protein>
<proteinExistence type="predicted"/>
<gene>
    <name evidence="1" type="ORF">FKW44_006256</name>
</gene>